<dbReference type="RefSeq" id="WP_276257245.1">
    <property type="nucleotide sequence ID" value="NZ_CP120206.1"/>
</dbReference>
<protein>
    <recommendedName>
        <fullName evidence="3">Short chain dehydrogenase</fullName>
    </recommendedName>
</protein>
<reference evidence="1" key="1">
    <citation type="submission" date="2023-03" db="EMBL/GenBank/DDBJ databases">
        <title>Corynebacterium amycolatum SB-1.</title>
        <authorList>
            <person name="Jo H."/>
        </authorList>
    </citation>
    <scope>NUCLEOTIDE SEQUENCE</scope>
    <source>
        <strain evidence="1">SB-1</strain>
    </source>
</reference>
<evidence type="ECO:0008006" key="3">
    <source>
        <dbReference type="Google" id="ProtNLM"/>
    </source>
</evidence>
<proteinExistence type="predicted"/>
<evidence type="ECO:0000313" key="2">
    <source>
        <dbReference type="Proteomes" id="UP001220238"/>
    </source>
</evidence>
<dbReference type="AlphaFoldDB" id="A0AB38XVZ7"/>
<gene>
    <name evidence="1" type="ORF">P2W56_01015</name>
</gene>
<dbReference type="EMBL" id="CP120206">
    <property type="protein sequence ID" value="WET44072.1"/>
    <property type="molecule type" value="Genomic_DNA"/>
</dbReference>
<organism evidence="1 2">
    <name type="scientific">Corynebacterium amycolatum</name>
    <dbReference type="NCBI Taxonomy" id="43765"/>
    <lineage>
        <taxon>Bacteria</taxon>
        <taxon>Bacillati</taxon>
        <taxon>Actinomycetota</taxon>
        <taxon>Actinomycetes</taxon>
        <taxon>Mycobacteriales</taxon>
        <taxon>Corynebacteriaceae</taxon>
        <taxon>Corynebacterium</taxon>
    </lineage>
</organism>
<dbReference type="Proteomes" id="UP001220238">
    <property type="component" value="Chromosome"/>
</dbReference>
<accession>A0AB38XVZ7</accession>
<evidence type="ECO:0000313" key="1">
    <source>
        <dbReference type="EMBL" id="WET44072.1"/>
    </source>
</evidence>
<sequence length="114" mass="12371">MLPTWPFSSQTQAMESAVPPQKNCFPAAKPSELLTSLLENVSTDGTKRMGIRITPADVANAIVDCINQKQGTITKADFPVSLPTKLLHYAASVGAPFLNRFINAKLTTKRKISL</sequence>
<name>A0AB38XVZ7_CORAY</name>